<dbReference type="PANTHER" id="PTHR12763">
    <property type="match status" value="1"/>
</dbReference>
<dbReference type="PROSITE" id="PS50076">
    <property type="entry name" value="DNAJ_2"/>
    <property type="match status" value="1"/>
</dbReference>
<dbReference type="SUPFAM" id="SSF46565">
    <property type="entry name" value="Chaperone J-domain"/>
    <property type="match status" value="1"/>
</dbReference>
<dbReference type="EMBL" id="FNSL01000001">
    <property type="protein sequence ID" value="SEB35753.1"/>
    <property type="molecule type" value="Genomic_DNA"/>
</dbReference>
<name>A0A1H4IP54_9HYPH</name>
<protein>
    <submittedName>
        <fullName evidence="9">DnaJ domain-containing protein</fullName>
    </submittedName>
</protein>
<dbReference type="Proteomes" id="UP000199064">
    <property type="component" value="Unassembled WGS sequence"/>
</dbReference>
<keyword evidence="4 7" id="KW-0472">Membrane</keyword>
<evidence type="ECO:0000313" key="10">
    <source>
        <dbReference type="Proteomes" id="UP000199064"/>
    </source>
</evidence>
<dbReference type="InterPro" id="IPR036869">
    <property type="entry name" value="J_dom_sf"/>
</dbReference>
<comment type="similarity">
    <text evidence="5">Belongs to the TIM14 family.</text>
</comment>
<reference evidence="10" key="1">
    <citation type="submission" date="2016-10" db="EMBL/GenBank/DDBJ databases">
        <authorList>
            <person name="Varghese N."/>
            <person name="Submissions S."/>
        </authorList>
    </citation>
    <scope>NUCLEOTIDE SEQUENCE [LARGE SCALE GENOMIC DNA]</scope>
    <source>
        <strain evidence="10">ES.061</strain>
    </source>
</reference>
<comment type="subcellular location">
    <subcellularLocation>
        <location evidence="1">Membrane</location>
        <topology evidence="1">Single-pass membrane protein</topology>
    </subcellularLocation>
</comment>
<evidence type="ECO:0000256" key="5">
    <source>
        <dbReference type="ARBA" id="ARBA00038105"/>
    </source>
</evidence>
<dbReference type="RefSeq" id="WP_090326241.1">
    <property type="nucleotide sequence ID" value="NZ_FNSL01000001.1"/>
</dbReference>
<proteinExistence type="inferred from homology"/>
<dbReference type="AlphaFoldDB" id="A0A1H4IP54"/>
<accession>A0A1H4IP54</accession>
<dbReference type="InterPro" id="IPR001623">
    <property type="entry name" value="DnaJ_domain"/>
</dbReference>
<sequence length="231" mass="24986">MTFPFFLFGLLLLLVLGGLAFVNASPKRVADTLRIAGPAVLALSGVVMLFAGRAGIGGMLLSAAAAWFGSARLRMGRAKTPGQRSTVRSAAIEMELDHDSGKLSGVVLAGRHEGRRLADMTQEELLSLYAELERDEESLRLLETYLDSEFPAWRDSTQSDGDRGEGVAPGTGPMTEEEAYEVLGLERGATVAQIREAHRRLMQRLHPDMGGTSSLAARINEARDILLSTHH</sequence>
<evidence type="ECO:0000259" key="8">
    <source>
        <dbReference type="PROSITE" id="PS50076"/>
    </source>
</evidence>
<evidence type="ECO:0000256" key="6">
    <source>
        <dbReference type="SAM" id="MobiDB-lite"/>
    </source>
</evidence>
<evidence type="ECO:0000256" key="7">
    <source>
        <dbReference type="SAM" id="Phobius"/>
    </source>
</evidence>
<dbReference type="Gene3D" id="1.10.287.110">
    <property type="entry name" value="DnaJ domain"/>
    <property type="match status" value="1"/>
</dbReference>
<dbReference type="GO" id="GO:0016020">
    <property type="term" value="C:membrane"/>
    <property type="evidence" value="ECO:0007669"/>
    <property type="project" value="UniProtKB-SubCell"/>
</dbReference>
<evidence type="ECO:0000256" key="4">
    <source>
        <dbReference type="ARBA" id="ARBA00023136"/>
    </source>
</evidence>
<evidence type="ECO:0000256" key="3">
    <source>
        <dbReference type="ARBA" id="ARBA00022989"/>
    </source>
</evidence>
<evidence type="ECO:0000256" key="1">
    <source>
        <dbReference type="ARBA" id="ARBA00004167"/>
    </source>
</evidence>
<evidence type="ECO:0000313" key="9">
    <source>
        <dbReference type="EMBL" id="SEB35753.1"/>
    </source>
</evidence>
<organism evidence="9 10">
    <name type="scientific">Nitratireductor aquibiodomus</name>
    <dbReference type="NCBI Taxonomy" id="204799"/>
    <lineage>
        <taxon>Bacteria</taxon>
        <taxon>Pseudomonadati</taxon>
        <taxon>Pseudomonadota</taxon>
        <taxon>Alphaproteobacteria</taxon>
        <taxon>Hyphomicrobiales</taxon>
        <taxon>Phyllobacteriaceae</taxon>
        <taxon>Nitratireductor</taxon>
    </lineage>
</organism>
<evidence type="ECO:0000256" key="2">
    <source>
        <dbReference type="ARBA" id="ARBA00022692"/>
    </source>
</evidence>
<feature type="region of interest" description="Disordered" evidence="6">
    <location>
        <begin position="153"/>
        <end position="174"/>
    </location>
</feature>
<keyword evidence="3 7" id="KW-1133">Transmembrane helix</keyword>
<feature type="domain" description="J" evidence="8">
    <location>
        <begin position="178"/>
        <end position="231"/>
    </location>
</feature>
<gene>
    <name evidence="9" type="ORF">SAMN05216452_0307</name>
</gene>
<dbReference type="Pfam" id="PF00226">
    <property type="entry name" value="DnaJ"/>
    <property type="match status" value="1"/>
</dbReference>
<dbReference type="SMART" id="SM00271">
    <property type="entry name" value="DnaJ"/>
    <property type="match status" value="1"/>
</dbReference>
<feature type="transmembrane region" description="Helical" evidence="7">
    <location>
        <begin position="40"/>
        <end position="69"/>
    </location>
</feature>
<dbReference type="PANTHER" id="PTHR12763:SF28">
    <property type="entry name" value="GEO10507P1-RELATED"/>
    <property type="match status" value="1"/>
</dbReference>
<keyword evidence="2 7" id="KW-0812">Transmembrane</keyword>
<keyword evidence="10" id="KW-1185">Reference proteome</keyword>
<dbReference type="CDD" id="cd06257">
    <property type="entry name" value="DnaJ"/>
    <property type="match status" value="1"/>
</dbReference>